<evidence type="ECO:0000256" key="3">
    <source>
        <dbReference type="ARBA" id="ARBA00022989"/>
    </source>
</evidence>
<feature type="domain" description="O-antigen ligase-related" evidence="6">
    <location>
        <begin position="172"/>
        <end position="323"/>
    </location>
</feature>
<dbReference type="InterPro" id="IPR051533">
    <property type="entry name" value="WaaL-like"/>
</dbReference>
<dbReference type="Pfam" id="PF04932">
    <property type="entry name" value="Wzy_C"/>
    <property type="match status" value="1"/>
</dbReference>
<organism evidence="7 8">
    <name type="scientific">Pedobacter endophyticus</name>
    <dbReference type="NCBI Taxonomy" id="2789740"/>
    <lineage>
        <taxon>Bacteria</taxon>
        <taxon>Pseudomonadati</taxon>
        <taxon>Bacteroidota</taxon>
        <taxon>Sphingobacteriia</taxon>
        <taxon>Sphingobacteriales</taxon>
        <taxon>Sphingobacteriaceae</taxon>
        <taxon>Pedobacter</taxon>
    </lineage>
</organism>
<evidence type="ECO:0000256" key="4">
    <source>
        <dbReference type="ARBA" id="ARBA00023136"/>
    </source>
</evidence>
<keyword evidence="4 5" id="KW-0472">Membrane</keyword>
<dbReference type="GO" id="GO:0016874">
    <property type="term" value="F:ligase activity"/>
    <property type="evidence" value="ECO:0007669"/>
    <property type="project" value="UniProtKB-KW"/>
</dbReference>
<name>A0A7S9L3Y7_9SPHI</name>
<dbReference type="Proteomes" id="UP000594759">
    <property type="component" value="Chromosome"/>
</dbReference>
<comment type="subcellular location">
    <subcellularLocation>
        <location evidence="1">Membrane</location>
        <topology evidence="1">Multi-pass membrane protein</topology>
    </subcellularLocation>
</comment>
<gene>
    <name evidence="7" type="ORF">IZT61_08570</name>
</gene>
<evidence type="ECO:0000259" key="6">
    <source>
        <dbReference type="Pfam" id="PF04932"/>
    </source>
</evidence>
<evidence type="ECO:0000313" key="8">
    <source>
        <dbReference type="Proteomes" id="UP000594759"/>
    </source>
</evidence>
<proteinExistence type="predicted"/>
<dbReference type="PANTHER" id="PTHR37422:SF13">
    <property type="entry name" value="LIPOPOLYSACCHARIDE BIOSYNTHESIS PROTEIN PA4999-RELATED"/>
    <property type="match status" value="1"/>
</dbReference>
<dbReference type="GO" id="GO:0016020">
    <property type="term" value="C:membrane"/>
    <property type="evidence" value="ECO:0007669"/>
    <property type="project" value="UniProtKB-SubCell"/>
</dbReference>
<dbReference type="PANTHER" id="PTHR37422">
    <property type="entry name" value="TEICHURONIC ACID BIOSYNTHESIS PROTEIN TUAE"/>
    <property type="match status" value="1"/>
</dbReference>
<dbReference type="AlphaFoldDB" id="A0A7S9L3Y7"/>
<feature type="transmembrane region" description="Helical" evidence="5">
    <location>
        <begin position="313"/>
        <end position="333"/>
    </location>
</feature>
<evidence type="ECO:0000313" key="7">
    <source>
        <dbReference type="EMBL" id="QPH41824.1"/>
    </source>
</evidence>
<evidence type="ECO:0000256" key="1">
    <source>
        <dbReference type="ARBA" id="ARBA00004141"/>
    </source>
</evidence>
<protein>
    <submittedName>
        <fullName evidence="7">O-antigen ligase family protein</fullName>
    </submittedName>
</protein>
<feature type="transmembrane region" description="Helical" evidence="5">
    <location>
        <begin position="188"/>
        <end position="205"/>
    </location>
</feature>
<feature type="transmembrane region" description="Helical" evidence="5">
    <location>
        <begin position="12"/>
        <end position="32"/>
    </location>
</feature>
<dbReference type="InterPro" id="IPR007016">
    <property type="entry name" value="O-antigen_ligase-rel_domated"/>
</dbReference>
<feature type="transmembrane region" description="Helical" evidence="5">
    <location>
        <begin position="67"/>
        <end position="88"/>
    </location>
</feature>
<feature type="transmembrane region" description="Helical" evidence="5">
    <location>
        <begin position="345"/>
        <end position="378"/>
    </location>
</feature>
<keyword evidence="2 5" id="KW-0812">Transmembrane</keyword>
<dbReference type="KEGG" id="pex:IZT61_08570"/>
<evidence type="ECO:0000256" key="5">
    <source>
        <dbReference type="SAM" id="Phobius"/>
    </source>
</evidence>
<feature type="transmembrane region" description="Helical" evidence="5">
    <location>
        <begin position="141"/>
        <end position="158"/>
    </location>
</feature>
<feature type="transmembrane region" description="Helical" evidence="5">
    <location>
        <begin position="217"/>
        <end position="236"/>
    </location>
</feature>
<keyword evidence="8" id="KW-1185">Reference proteome</keyword>
<feature type="transmembrane region" description="Helical" evidence="5">
    <location>
        <begin position="44"/>
        <end position="61"/>
    </location>
</feature>
<keyword evidence="3 5" id="KW-1133">Transmembrane helix</keyword>
<sequence length="416" mass="48740">MENIFSWLVLPNSVVILLYEKILSLLIYALLLFNFPKLKTSEQVYLGLVSFFIVRLIFESMVDYGSIFQQLTLYTILFPAIFIIYVKCICRSFDFDILEFIAKFYLATYIIFMLVYGRGFSFSLDSVEMDDYGPFSGDSRIIHARSIFMMIIPMLWFFDKYLRERKTASLVAFIFCLVVIVIHQHRSVWASSLFALGVYFFIATRNELIHFSRTAKVFWSAAMVLLLVYFIVSQLFPGTIEFFADRFSEILDPAREDGTGKFRADQRRVYFPMVLERPFFGWTFEGFEMPNPLVDWWPEKTGQHFHEGFMEMLFYHGFLGLILKYFYVLYLGYKAFFKNIDEKSAILIAFSVAGLIFSFNYVLPLIYWGVVGVCLYYLERTASTAADDHPYDIEYINVNETVPQSSDQRVIETVND</sequence>
<keyword evidence="7" id="KW-0436">Ligase</keyword>
<evidence type="ECO:0000256" key="2">
    <source>
        <dbReference type="ARBA" id="ARBA00022692"/>
    </source>
</evidence>
<feature type="transmembrane region" description="Helical" evidence="5">
    <location>
        <begin position="165"/>
        <end position="182"/>
    </location>
</feature>
<dbReference type="EMBL" id="CP064939">
    <property type="protein sequence ID" value="QPH41824.1"/>
    <property type="molecule type" value="Genomic_DNA"/>
</dbReference>
<feature type="transmembrane region" description="Helical" evidence="5">
    <location>
        <begin position="100"/>
        <end position="121"/>
    </location>
</feature>
<reference evidence="7 8" key="1">
    <citation type="submission" date="2020-11" db="EMBL/GenBank/DDBJ databases">
        <title>Pedobacter endophytica, an endophytic bacteria isolated form Carex pumila.</title>
        <authorList>
            <person name="Peng Y."/>
            <person name="Jiang L."/>
            <person name="Lee J."/>
        </authorList>
    </citation>
    <scope>NUCLEOTIDE SEQUENCE [LARGE SCALE GENOMIC DNA]</scope>
    <source>
        <strain evidence="7 8">JBR3-12</strain>
    </source>
</reference>
<accession>A0A7S9L3Y7</accession>